<dbReference type="InterPro" id="IPR014001">
    <property type="entry name" value="Helicase_ATP-bd"/>
</dbReference>
<dbReference type="CDD" id="cd18795">
    <property type="entry name" value="SF2_C_Ski2"/>
    <property type="match status" value="1"/>
</dbReference>
<proteinExistence type="predicted"/>
<dbReference type="InterPro" id="IPR036388">
    <property type="entry name" value="WH-like_DNA-bd_sf"/>
</dbReference>
<organism evidence="7 8">
    <name type="scientific">Pythium oligandrum</name>
    <name type="common">Mycoparasitic fungus</name>
    <dbReference type="NCBI Taxonomy" id="41045"/>
    <lineage>
        <taxon>Eukaryota</taxon>
        <taxon>Sar</taxon>
        <taxon>Stramenopiles</taxon>
        <taxon>Oomycota</taxon>
        <taxon>Peronosporomycetes</taxon>
        <taxon>Pythiales</taxon>
        <taxon>Pythiaceae</taxon>
        <taxon>Pythium</taxon>
    </lineage>
</organism>
<dbReference type="GO" id="GO:0005634">
    <property type="term" value="C:nucleus"/>
    <property type="evidence" value="ECO:0007669"/>
    <property type="project" value="TreeGrafter"/>
</dbReference>
<name>A0A8K1CR61_PYTOL</name>
<dbReference type="PANTHER" id="PTHR47961">
    <property type="entry name" value="DNA POLYMERASE THETA, PUTATIVE (AFU_ORTHOLOGUE AFUA_1G05260)-RELATED"/>
    <property type="match status" value="1"/>
</dbReference>
<evidence type="ECO:0000256" key="1">
    <source>
        <dbReference type="ARBA" id="ARBA00022741"/>
    </source>
</evidence>
<dbReference type="PANTHER" id="PTHR47961:SF4">
    <property type="entry name" value="ACTIVATING SIGNAL COINTEGRATOR 1 COMPLEX SUBUNIT 3"/>
    <property type="match status" value="1"/>
</dbReference>
<keyword evidence="8" id="KW-1185">Reference proteome</keyword>
<protein>
    <submittedName>
        <fullName evidence="7">Uncharacterized protein</fullName>
    </submittedName>
</protein>
<evidence type="ECO:0000256" key="4">
    <source>
        <dbReference type="ARBA" id="ARBA00022840"/>
    </source>
</evidence>
<dbReference type="Pfam" id="PF00271">
    <property type="entry name" value="Helicase_C"/>
    <property type="match status" value="1"/>
</dbReference>
<reference evidence="7" key="1">
    <citation type="submission" date="2019-03" db="EMBL/GenBank/DDBJ databases">
        <title>Long read genome sequence of the mycoparasitic Pythium oligandrum ATCC 38472 isolated from sugarbeet rhizosphere.</title>
        <authorList>
            <person name="Gaulin E."/>
        </authorList>
    </citation>
    <scope>NUCLEOTIDE SEQUENCE</scope>
    <source>
        <strain evidence="7">ATCC 38472_TT</strain>
    </source>
</reference>
<dbReference type="Gene3D" id="3.40.50.300">
    <property type="entry name" value="P-loop containing nucleotide triphosphate hydrolases"/>
    <property type="match status" value="2"/>
</dbReference>
<accession>A0A8K1CR61</accession>
<dbReference type="Gene3D" id="1.10.10.10">
    <property type="entry name" value="Winged helix-like DNA-binding domain superfamily/Winged helix DNA-binding domain"/>
    <property type="match status" value="1"/>
</dbReference>
<dbReference type="GO" id="GO:0000712">
    <property type="term" value="P:resolution of meiotic recombination intermediates"/>
    <property type="evidence" value="ECO:0007669"/>
    <property type="project" value="TreeGrafter"/>
</dbReference>
<dbReference type="InterPro" id="IPR027417">
    <property type="entry name" value="P-loop_NTPase"/>
</dbReference>
<dbReference type="PROSITE" id="PS51194">
    <property type="entry name" value="HELICASE_CTER"/>
    <property type="match status" value="1"/>
</dbReference>
<keyword evidence="2" id="KW-0378">Hydrolase</keyword>
<dbReference type="Proteomes" id="UP000794436">
    <property type="component" value="Unassembled WGS sequence"/>
</dbReference>
<dbReference type="SUPFAM" id="SSF52540">
    <property type="entry name" value="P-loop containing nucleoside triphosphate hydrolases"/>
    <property type="match status" value="2"/>
</dbReference>
<evidence type="ECO:0000256" key="2">
    <source>
        <dbReference type="ARBA" id="ARBA00022801"/>
    </source>
</evidence>
<keyword evidence="3" id="KW-0347">Helicase</keyword>
<dbReference type="GO" id="GO:0003676">
    <property type="term" value="F:nucleic acid binding"/>
    <property type="evidence" value="ECO:0007669"/>
    <property type="project" value="InterPro"/>
</dbReference>
<evidence type="ECO:0000313" key="8">
    <source>
        <dbReference type="Proteomes" id="UP000794436"/>
    </source>
</evidence>
<dbReference type="GO" id="GO:0003678">
    <property type="term" value="F:DNA helicase activity"/>
    <property type="evidence" value="ECO:0007669"/>
    <property type="project" value="TreeGrafter"/>
</dbReference>
<dbReference type="AlphaFoldDB" id="A0A8K1CR61"/>
<evidence type="ECO:0000259" key="5">
    <source>
        <dbReference type="PROSITE" id="PS51192"/>
    </source>
</evidence>
<comment type="caution">
    <text evidence="7">The sequence shown here is derived from an EMBL/GenBank/DDBJ whole genome shotgun (WGS) entry which is preliminary data.</text>
</comment>
<sequence>MAKMEMRNVFPSHLLACFPYETMNRVQEKVLPPAFHAQGNMMVCAPTGSGKTSVFEAAFLQMHERSRGDAKVKAVYIAPVKALLQERLGDWQKRFGASTLSMAFVELSGDTRDVGVQEVVGAQVILTTPEKWEAVMRSEEPWSGIVRSVELLLIDEAHHIGDSPRGAVLETTLCRMMRLSTIESAQKLSGCGIARLRIIAVSATFSNCDEFAGWINCSSRMLFQFGHEYRPVPLECHVFGFKKASNQFMHEQNLDSHVMPIVRKFADGKPTVVFCNSRGASIRLARHISSVTLRTGTVDLVKLERQNELNEAFLRGCSKTLIDDLSCGVGYHHAGLRAQDRALIEDLFRRNLLSILCCTSSLAVGINLPAHLVIIKSTSIYQGSAEAEEYSPWSVLQMIGRAGRPGYDTSGVAVIMTEPDLVNSYEYLCSGKRSLRIESGVETQLSKMLNTEIALGCVKSTSEAISWLKTTFYGIQTLNRHSDSQEIAEKKISLAVTHLLRLGLKKLKGSYWQQSSISLW</sequence>
<evidence type="ECO:0000313" key="7">
    <source>
        <dbReference type="EMBL" id="TMW68316.1"/>
    </source>
</evidence>
<dbReference type="OrthoDB" id="79052at2759"/>
<dbReference type="SMART" id="SM00487">
    <property type="entry name" value="DEXDc"/>
    <property type="match status" value="1"/>
</dbReference>
<keyword evidence="1" id="KW-0547">Nucleotide-binding</keyword>
<keyword evidence="4" id="KW-0067">ATP-binding</keyword>
<dbReference type="EMBL" id="SPLM01000002">
    <property type="protein sequence ID" value="TMW68316.1"/>
    <property type="molecule type" value="Genomic_DNA"/>
</dbReference>
<feature type="domain" description="Helicase ATP-binding" evidence="5">
    <location>
        <begin position="32"/>
        <end position="223"/>
    </location>
</feature>
<evidence type="ECO:0000256" key="3">
    <source>
        <dbReference type="ARBA" id="ARBA00022806"/>
    </source>
</evidence>
<dbReference type="GO" id="GO:0016787">
    <property type="term" value="F:hydrolase activity"/>
    <property type="evidence" value="ECO:0007669"/>
    <property type="project" value="UniProtKB-KW"/>
</dbReference>
<evidence type="ECO:0000259" key="6">
    <source>
        <dbReference type="PROSITE" id="PS51194"/>
    </source>
</evidence>
<dbReference type="Pfam" id="PF00270">
    <property type="entry name" value="DEAD"/>
    <property type="match status" value="1"/>
</dbReference>
<dbReference type="InterPro" id="IPR050474">
    <property type="entry name" value="Hel308_SKI2-like"/>
</dbReference>
<dbReference type="InterPro" id="IPR001650">
    <property type="entry name" value="Helicase_C-like"/>
</dbReference>
<feature type="domain" description="Helicase C-terminal" evidence="6">
    <location>
        <begin position="253"/>
        <end position="466"/>
    </location>
</feature>
<dbReference type="InterPro" id="IPR011545">
    <property type="entry name" value="DEAD/DEAH_box_helicase_dom"/>
</dbReference>
<gene>
    <name evidence="7" type="ORF">Poli38472_005784</name>
</gene>
<dbReference type="SMART" id="SM00490">
    <property type="entry name" value="HELICc"/>
    <property type="match status" value="1"/>
</dbReference>
<dbReference type="GO" id="GO:0005524">
    <property type="term" value="F:ATP binding"/>
    <property type="evidence" value="ECO:0007669"/>
    <property type="project" value="UniProtKB-KW"/>
</dbReference>
<dbReference type="PROSITE" id="PS51192">
    <property type="entry name" value="HELICASE_ATP_BIND_1"/>
    <property type="match status" value="1"/>
</dbReference>